<accession>A0A419S5L8</accession>
<dbReference type="Pfam" id="PF01152">
    <property type="entry name" value="Bac_globin"/>
    <property type="match status" value="1"/>
</dbReference>
<dbReference type="Gene3D" id="1.10.490.10">
    <property type="entry name" value="Globins"/>
    <property type="match status" value="1"/>
</dbReference>
<evidence type="ECO:0000256" key="4">
    <source>
        <dbReference type="ARBA" id="ARBA00023004"/>
    </source>
</evidence>
<dbReference type="GO" id="GO:0020037">
    <property type="term" value="F:heme binding"/>
    <property type="evidence" value="ECO:0007669"/>
    <property type="project" value="InterPro"/>
</dbReference>
<dbReference type="SUPFAM" id="SSF46458">
    <property type="entry name" value="Globin-like"/>
    <property type="match status" value="1"/>
</dbReference>
<name>A0A419S5L8_9SPHI</name>
<evidence type="ECO:0000256" key="3">
    <source>
        <dbReference type="ARBA" id="ARBA00022723"/>
    </source>
</evidence>
<reference evidence="5 6" key="1">
    <citation type="submission" date="2016-07" db="EMBL/GenBank/DDBJ databases">
        <title>Genome of Pelobium manganitolerans.</title>
        <authorList>
            <person name="Wu S."/>
            <person name="Wang G."/>
        </authorList>
    </citation>
    <scope>NUCLEOTIDE SEQUENCE [LARGE SCALE GENOMIC DNA]</scope>
    <source>
        <strain evidence="5 6">YS-25</strain>
    </source>
</reference>
<protein>
    <submittedName>
        <fullName evidence="5">Globin</fullName>
    </submittedName>
</protein>
<sequence>MKDIEGLDDIKLFVDEFYQKVRDDDFIGPIFMNAIADWGPHLQKMYAFWNAALFGVPGFRGNPFAKHAPLGIQPPHFDRWLQLFDETINHNFEGIMAEDAKNRAQMMAVMFMKRLAALGGDAHKVVY</sequence>
<organism evidence="5 6">
    <name type="scientific">Pelobium manganitolerans</name>
    <dbReference type="NCBI Taxonomy" id="1842495"/>
    <lineage>
        <taxon>Bacteria</taxon>
        <taxon>Pseudomonadati</taxon>
        <taxon>Bacteroidota</taxon>
        <taxon>Sphingobacteriia</taxon>
        <taxon>Sphingobacteriales</taxon>
        <taxon>Sphingobacteriaceae</taxon>
        <taxon>Pelobium</taxon>
    </lineage>
</organism>
<dbReference type="AlphaFoldDB" id="A0A419S5L8"/>
<gene>
    <name evidence="5" type="ORF">BCY91_04500</name>
</gene>
<dbReference type="GO" id="GO:0046872">
    <property type="term" value="F:metal ion binding"/>
    <property type="evidence" value="ECO:0007669"/>
    <property type="project" value="UniProtKB-KW"/>
</dbReference>
<dbReference type="CDD" id="cd08916">
    <property type="entry name" value="TrHb3_P"/>
    <property type="match status" value="1"/>
</dbReference>
<dbReference type="Proteomes" id="UP000283433">
    <property type="component" value="Unassembled WGS sequence"/>
</dbReference>
<keyword evidence="6" id="KW-1185">Reference proteome</keyword>
<dbReference type="GO" id="GO:0019825">
    <property type="term" value="F:oxygen binding"/>
    <property type="evidence" value="ECO:0007669"/>
    <property type="project" value="InterPro"/>
</dbReference>
<keyword evidence="3" id="KW-0479">Metal-binding</keyword>
<proteinExistence type="predicted"/>
<evidence type="ECO:0000313" key="6">
    <source>
        <dbReference type="Proteomes" id="UP000283433"/>
    </source>
</evidence>
<keyword evidence="2" id="KW-0349">Heme</keyword>
<comment type="caution">
    <text evidence="5">The sequence shown here is derived from an EMBL/GenBank/DDBJ whole genome shotgun (WGS) entry which is preliminary data.</text>
</comment>
<evidence type="ECO:0000256" key="1">
    <source>
        <dbReference type="ARBA" id="ARBA00022448"/>
    </source>
</evidence>
<dbReference type="InterPro" id="IPR009050">
    <property type="entry name" value="Globin-like_sf"/>
</dbReference>
<dbReference type="InterPro" id="IPR012292">
    <property type="entry name" value="Globin/Proto"/>
</dbReference>
<dbReference type="OrthoDB" id="25954at2"/>
<dbReference type="InterPro" id="IPR001486">
    <property type="entry name" value="Hemoglobin_trunc"/>
</dbReference>
<evidence type="ECO:0000313" key="5">
    <source>
        <dbReference type="EMBL" id="RKD16148.1"/>
    </source>
</evidence>
<evidence type="ECO:0000256" key="2">
    <source>
        <dbReference type="ARBA" id="ARBA00022617"/>
    </source>
</evidence>
<keyword evidence="4" id="KW-0408">Iron</keyword>
<dbReference type="EMBL" id="MBTA01000023">
    <property type="protein sequence ID" value="RKD16148.1"/>
    <property type="molecule type" value="Genomic_DNA"/>
</dbReference>
<dbReference type="RefSeq" id="WP_120181645.1">
    <property type="nucleotide sequence ID" value="NZ_CBINCU010000014.1"/>
</dbReference>
<keyword evidence="1" id="KW-0813">Transport</keyword>